<organism evidence="1">
    <name type="scientific">Siphoviridae sp. cttaA39</name>
    <dbReference type="NCBI Taxonomy" id="2827960"/>
    <lineage>
        <taxon>Viruses</taxon>
        <taxon>Duplodnaviria</taxon>
        <taxon>Heunggongvirae</taxon>
        <taxon>Uroviricota</taxon>
        <taxon>Caudoviricetes</taxon>
    </lineage>
</organism>
<name>A0A8S5TMU0_9CAUD</name>
<proteinExistence type="predicted"/>
<protein>
    <submittedName>
        <fullName evidence="1">Uncharacterized protein</fullName>
    </submittedName>
</protein>
<evidence type="ECO:0000313" key="1">
    <source>
        <dbReference type="EMBL" id="DAF64453.1"/>
    </source>
</evidence>
<reference evidence="1" key="1">
    <citation type="journal article" date="2021" name="Proc. Natl. Acad. Sci. U.S.A.">
        <title>A Catalog of Tens of Thousands of Viruses from Human Metagenomes Reveals Hidden Associations with Chronic Diseases.</title>
        <authorList>
            <person name="Tisza M.J."/>
            <person name="Buck C.B."/>
        </authorList>
    </citation>
    <scope>NUCLEOTIDE SEQUENCE</scope>
    <source>
        <strain evidence="1">CttaA39</strain>
    </source>
</reference>
<sequence length="61" mass="7606">MDECNIIDKYCGRWLNKKEQKELFIKLGYRNVRKLCMDLCYIVSYSRLSFDDDFRLMWIER</sequence>
<accession>A0A8S5TMU0</accession>
<dbReference type="EMBL" id="BK032860">
    <property type="protein sequence ID" value="DAF64453.1"/>
    <property type="molecule type" value="Genomic_DNA"/>
</dbReference>